<dbReference type="SUPFAM" id="SSF55874">
    <property type="entry name" value="ATPase domain of HSP90 chaperone/DNA topoisomerase II/histidine kinase"/>
    <property type="match status" value="1"/>
</dbReference>
<dbReference type="SMART" id="SM00448">
    <property type="entry name" value="REC"/>
    <property type="match status" value="1"/>
</dbReference>
<dbReference type="InterPro" id="IPR005467">
    <property type="entry name" value="His_kinase_dom"/>
</dbReference>
<evidence type="ECO:0000256" key="1">
    <source>
        <dbReference type="ARBA" id="ARBA00000085"/>
    </source>
</evidence>
<evidence type="ECO:0000256" key="2">
    <source>
        <dbReference type="ARBA" id="ARBA00002427"/>
    </source>
</evidence>
<protein>
    <recommendedName>
        <fullName evidence="4">histidine kinase</fullName>
        <ecNumber evidence="4">2.7.13.3</ecNumber>
    </recommendedName>
</protein>
<dbReference type="GO" id="GO:0009736">
    <property type="term" value="P:cytokinin-activated signaling pathway"/>
    <property type="evidence" value="ECO:0007669"/>
    <property type="project" value="UniProtKB-KW"/>
</dbReference>
<dbReference type="GO" id="GO:0004673">
    <property type="term" value="F:protein histidine kinase activity"/>
    <property type="evidence" value="ECO:0007669"/>
    <property type="project" value="UniProtKB-EC"/>
</dbReference>
<feature type="domain" description="Histidine kinase" evidence="10">
    <location>
        <begin position="1"/>
        <end position="232"/>
    </location>
</feature>
<dbReference type="Pfam" id="PF00072">
    <property type="entry name" value="Response_reg"/>
    <property type="match status" value="1"/>
</dbReference>
<evidence type="ECO:0000313" key="13">
    <source>
        <dbReference type="Proteomes" id="UP000823388"/>
    </source>
</evidence>
<dbReference type="EMBL" id="CM029054">
    <property type="protein sequence ID" value="KAG2537733.1"/>
    <property type="molecule type" value="Genomic_DNA"/>
</dbReference>
<dbReference type="Gene3D" id="3.40.50.2300">
    <property type="match status" value="1"/>
</dbReference>
<evidence type="ECO:0000256" key="4">
    <source>
        <dbReference type="ARBA" id="ARBA00012438"/>
    </source>
</evidence>
<proteinExistence type="predicted"/>
<dbReference type="Pfam" id="PF02518">
    <property type="entry name" value="HATPase_c"/>
    <property type="match status" value="1"/>
</dbReference>
<comment type="subunit">
    <text evidence="3">Homodimer.</text>
</comment>
<dbReference type="PRINTS" id="PR00344">
    <property type="entry name" value="BCTRLSENSOR"/>
</dbReference>
<dbReference type="InterPro" id="IPR003594">
    <property type="entry name" value="HATPase_dom"/>
</dbReference>
<feature type="modified residue" description="4-aspartylphosphate" evidence="8">
    <location>
        <position position="561"/>
    </location>
</feature>
<name>A0A8T0MMU3_PANVG</name>
<keyword evidence="13" id="KW-1185">Reference proteome</keyword>
<dbReference type="InterPro" id="IPR036890">
    <property type="entry name" value="HATPase_C_sf"/>
</dbReference>
<evidence type="ECO:0000256" key="8">
    <source>
        <dbReference type="PROSITE-ProRule" id="PRU00169"/>
    </source>
</evidence>
<feature type="compositionally biased region" description="Low complexity" evidence="9">
    <location>
        <begin position="457"/>
        <end position="480"/>
    </location>
</feature>
<comment type="catalytic activity">
    <reaction evidence="1">
        <text>ATP + protein L-histidine = ADP + protein N-phospho-L-histidine.</text>
        <dbReference type="EC" id="2.7.13.3"/>
    </reaction>
</comment>
<organism evidence="12 13">
    <name type="scientific">Panicum virgatum</name>
    <name type="common">Blackwell switchgrass</name>
    <dbReference type="NCBI Taxonomy" id="38727"/>
    <lineage>
        <taxon>Eukaryota</taxon>
        <taxon>Viridiplantae</taxon>
        <taxon>Streptophyta</taxon>
        <taxon>Embryophyta</taxon>
        <taxon>Tracheophyta</taxon>
        <taxon>Spermatophyta</taxon>
        <taxon>Magnoliopsida</taxon>
        <taxon>Liliopsida</taxon>
        <taxon>Poales</taxon>
        <taxon>Poaceae</taxon>
        <taxon>PACMAD clade</taxon>
        <taxon>Panicoideae</taxon>
        <taxon>Panicodae</taxon>
        <taxon>Paniceae</taxon>
        <taxon>Panicinae</taxon>
        <taxon>Panicum</taxon>
        <taxon>Panicum sect. Hiantes</taxon>
    </lineage>
</organism>
<dbReference type="InterPro" id="IPR001789">
    <property type="entry name" value="Sig_transdc_resp-reg_receiver"/>
</dbReference>
<dbReference type="GO" id="GO:0000160">
    <property type="term" value="P:phosphorelay signal transduction system"/>
    <property type="evidence" value="ECO:0007669"/>
    <property type="project" value="UniProtKB-KW"/>
</dbReference>
<gene>
    <name evidence="12" type="ORF">PVAP13_9NG268700</name>
</gene>
<feature type="domain" description="Response regulatory" evidence="11">
    <location>
        <begin position="497"/>
        <end position="630"/>
    </location>
</feature>
<dbReference type="PROSITE" id="PS50110">
    <property type="entry name" value="RESPONSE_REGULATORY"/>
    <property type="match status" value="1"/>
</dbReference>
<dbReference type="PROSITE" id="PS50109">
    <property type="entry name" value="HIS_KIN"/>
    <property type="match status" value="1"/>
</dbReference>
<accession>A0A8T0MMU3</accession>
<dbReference type="InterPro" id="IPR050956">
    <property type="entry name" value="2C_system_His_kinase"/>
</dbReference>
<dbReference type="SMART" id="SM00387">
    <property type="entry name" value="HATPase_c"/>
    <property type="match status" value="1"/>
</dbReference>
<sequence length="634" mass="69195">MDACTKKLLGILNSILDTSKVESGKMQLDEVEFNLADVLEESMDMINIVGISKGLEVVWDPCDCDLSILKCGNVTGDCRRLKQILDNILGNSVKFTQEGHVILRAWANRPITRSPVSVPSRFGCSRTGANFLCLFKTRERDADCHSFSLVQNDPNSIELYFEVDDTGIGIPKEKRELVFEDYVQVKEGQGGTGLGLGIVQSFVRLMGGEISIKDKEPGETGTCVGFNVFMKMGGIHEQHDIEEGSSIPSTETSESRIRASAFREASSFDGVHCVLLVHGDETRRILRSWMENLGIQVCLVPQLEFLASAVDNLCRVNTSPARTSSDSFECRTDYCFRPRDTVTQILPISLNNSNSIQRGTFGGVLVVIDAHYGKLEDMCPGMNFVETKNRIPCKVVCLADANTSSSDLRRFRHSSCCDLVLQKPIHGSRLQALLKTLRDLRMPHAQHPPHASPDGNTGTSTPGRGSSGAAGASAMAAHSGPESEPRAEDDKPLTGTRVLLVEDTLTLQTIGKKILHQLGATVEVEEDGAKAVSMFGAALEQAAAGPETDPAPTPYDVILMDCQMPVMDGYEATGRIREAESRRGIRTPIIALTAHAVEEEARRTILAGMDLHLTKPMERRIIAEAIRRVRGGQG</sequence>
<dbReference type="PANTHER" id="PTHR43719">
    <property type="entry name" value="TWO-COMPONENT HISTIDINE KINASE"/>
    <property type="match status" value="1"/>
</dbReference>
<dbReference type="InterPro" id="IPR011006">
    <property type="entry name" value="CheY-like_superfamily"/>
</dbReference>
<dbReference type="CDD" id="cd17546">
    <property type="entry name" value="REC_hyHK_CKI1_RcsC-like"/>
    <property type="match status" value="1"/>
</dbReference>
<evidence type="ECO:0000259" key="11">
    <source>
        <dbReference type="PROSITE" id="PS50110"/>
    </source>
</evidence>
<evidence type="ECO:0000256" key="3">
    <source>
        <dbReference type="ARBA" id="ARBA00011738"/>
    </source>
</evidence>
<evidence type="ECO:0000256" key="9">
    <source>
        <dbReference type="SAM" id="MobiDB-lite"/>
    </source>
</evidence>
<comment type="function">
    <text evidence="2">Cytokinin receptor related to bacterial two-component regulators. Functions as a histidine kinase and transmits the stress signal to a downstream MAPK cascade.</text>
</comment>
<evidence type="ECO:0000256" key="5">
    <source>
        <dbReference type="ARBA" id="ARBA00022553"/>
    </source>
</evidence>
<dbReference type="Proteomes" id="UP000823388">
    <property type="component" value="Chromosome 9N"/>
</dbReference>
<dbReference type="EC" id="2.7.13.3" evidence="4"/>
<feature type="region of interest" description="Disordered" evidence="9">
    <location>
        <begin position="443"/>
        <end position="494"/>
    </location>
</feature>
<dbReference type="InterPro" id="IPR004358">
    <property type="entry name" value="Sig_transdc_His_kin-like_C"/>
</dbReference>
<keyword evidence="7" id="KW-0902">Two-component regulatory system</keyword>
<feature type="compositionally biased region" description="Basic and acidic residues" evidence="9">
    <location>
        <begin position="481"/>
        <end position="492"/>
    </location>
</feature>
<keyword evidence="5 8" id="KW-0597">Phosphoprotein</keyword>
<keyword evidence="6" id="KW-0932">Cytokinin signaling pathway</keyword>
<evidence type="ECO:0000256" key="7">
    <source>
        <dbReference type="ARBA" id="ARBA00023012"/>
    </source>
</evidence>
<evidence type="ECO:0000313" key="12">
    <source>
        <dbReference type="EMBL" id="KAG2537733.1"/>
    </source>
</evidence>
<dbReference type="AlphaFoldDB" id="A0A8T0MMU3"/>
<dbReference type="Gene3D" id="3.30.565.10">
    <property type="entry name" value="Histidine kinase-like ATPase, C-terminal domain"/>
    <property type="match status" value="1"/>
</dbReference>
<comment type="caution">
    <text evidence="12">The sequence shown here is derived from an EMBL/GenBank/DDBJ whole genome shotgun (WGS) entry which is preliminary data.</text>
</comment>
<evidence type="ECO:0000256" key="6">
    <source>
        <dbReference type="ARBA" id="ARBA00022864"/>
    </source>
</evidence>
<dbReference type="SUPFAM" id="SSF52172">
    <property type="entry name" value="CheY-like"/>
    <property type="match status" value="1"/>
</dbReference>
<dbReference type="PANTHER" id="PTHR43719:SF67">
    <property type="entry name" value="HISTIDINE KINASE"/>
    <property type="match status" value="1"/>
</dbReference>
<evidence type="ECO:0000259" key="10">
    <source>
        <dbReference type="PROSITE" id="PS50109"/>
    </source>
</evidence>
<reference evidence="12" key="1">
    <citation type="submission" date="2020-05" db="EMBL/GenBank/DDBJ databases">
        <title>WGS assembly of Panicum virgatum.</title>
        <authorList>
            <person name="Lovell J.T."/>
            <person name="Jenkins J."/>
            <person name="Shu S."/>
            <person name="Juenger T.E."/>
            <person name="Schmutz J."/>
        </authorList>
    </citation>
    <scope>NUCLEOTIDE SEQUENCE</scope>
    <source>
        <strain evidence="12">AP13</strain>
    </source>
</reference>